<evidence type="ECO:0000313" key="1">
    <source>
        <dbReference type="EMBL" id="MPN31169.1"/>
    </source>
</evidence>
<organism evidence="1">
    <name type="scientific">bioreactor metagenome</name>
    <dbReference type="NCBI Taxonomy" id="1076179"/>
    <lineage>
        <taxon>unclassified sequences</taxon>
        <taxon>metagenomes</taxon>
        <taxon>ecological metagenomes</taxon>
    </lineage>
</organism>
<comment type="caution">
    <text evidence="1">The sequence shown here is derived from an EMBL/GenBank/DDBJ whole genome shotgun (WGS) entry which is preliminary data.</text>
</comment>
<reference evidence="1" key="1">
    <citation type="submission" date="2019-08" db="EMBL/GenBank/DDBJ databases">
        <authorList>
            <person name="Kucharzyk K."/>
            <person name="Murdoch R.W."/>
            <person name="Higgins S."/>
            <person name="Loffler F."/>
        </authorList>
    </citation>
    <scope>NUCLEOTIDE SEQUENCE</scope>
</reference>
<dbReference type="AlphaFoldDB" id="A0A645GZK7"/>
<dbReference type="EMBL" id="VSSQ01082602">
    <property type="protein sequence ID" value="MPN31169.1"/>
    <property type="molecule type" value="Genomic_DNA"/>
</dbReference>
<accession>A0A645GZK7</accession>
<proteinExistence type="predicted"/>
<name>A0A645GZK7_9ZZZZ</name>
<sequence length="82" mass="8828">MIHGVSDGHFKRFRKLGNAGQTVGVTGDHFLSDTVGAHQAPFVVVAKIAAVRLKAAQPNLSKTFKPAVLVNRFWGDMTVVVN</sequence>
<protein>
    <submittedName>
        <fullName evidence="1">Uncharacterized protein</fullName>
    </submittedName>
</protein>
<gene>
    <name evidence="1" type="ORF">SDC9_178643</name>
</gene>